<reference evidence="1" key="1">
    <citation type="journal article" date="2015" name="PLoS Genet.">
        <title>Genome Sequencing of the Perciform Fish Larimichthys crocea Provides Insights into Molecular and Genetic Mechanisms of Stress Adaptation.</title>
        <authorList>
            <person name="Ao J."/>
            <person name="Mu Y."/>
            <person name="Xiang L.X."/>
            <person name="Fan D."/>
            <person name="Feng M."/>
            <person name="Zhang S."/>
            <person name="Shi Q."/>
            <person name="Zhu L.Y."/>
            <person name="Li T."/>
            <person name="Ding Y."/>
            <person name="Nie L."/>
            <person name="Li Q."/>
            <person name="Dong W.R."/>
            <person name="Jiang L."/>
            <person name="Sun B."/>
            <person name="Zhang X."/>
            <person name="Li M."/>
            <person name="Zhang H.Q."/>
            <person name="Xie S."/>
            <person name="Zhu Y."/>
            <person name="Jiang X."/>
            <person name="Wang X."/>
            <person name="Mu P."/>
            <person name="Chen W."/>
            <person name="Yue Z."/>
            <person name="Wang Z."/>
            <person name="Wang J."/>
            <person name="Shao J.Z."/>
            <person name="Chen X."/>
        </authorList>
    </citation>
    <scope>NUCLEOTIDE SEQUENCE [LARGE SCALE GENOMIC DNA]</scope>
    <source>
        <strain evidence="1">SSNF</strain>
        <tissue evidence="1">Blood</tissue>
    </source>
</reference>
<evidence type="ECO:0000313" key="1">
    <source>
        <dbReference type="EMBL" id="KKF28301.1"/>
    </source>
</evidence>
<sequence>MAQLDKYSTQLLKIIRKKGGATKAKTATILEFLDQFLRVTAVPLLTRFMAQLDKYSTQLLKIIRKKGGATKAKTATILEFLDQEFRFTFEALQKVLMELGSNKMSSKICKLNGELHTAQ</sequence>
<name>A0A0F8CA89_LARCR</name>
<organism evidence="1">
    <name type="scientific">Larimichthys crocea</name>
    <name type="common">Large yellow croaker</name>
    <name type="synonym">Pseudosciaena crocea</name>
    <dbReference type="NCBI Taxonomy" id="215358"/>
    <lineage>
        <taxon>Eukaryota</taxon>
        <taxon>Metazoa</taxon>
        <taxon>Chordata</taxon>
        <taxon>Craniata</taxon>
        <taxon>Vertebrata</taxon>
        <taxon>Euteleostomi</taxon>
        <taxon>Actinopterygii</taxon>
        <taxon>Neopterygii</taxon>
        <taxon>Teleostei</taxon>
        <taxon>Neoteleostei</taxon>
        <taxon>Acanthomorphata</taxon>
        <taxon>Eupercaria</taxon>
        <taxon>Sciaenidae</taxon>
        <taxon>Larimichthys</taxon>
    </lineage>
</organism>
<proteinExistence type="predicted"/>
<dbReference type="EMBL" id="KQ041323">
    <property type="protein sequence ID" value="KKF28301.1"/>
    <property type="molecule type" value="Genomic_DNA"/>
</dbReference>
<gene>
    <name evidence="1" type="ORF">EH28_05731</name>
</gene>
<protein>
    <submittedName>
        <fullName evidence="1">Uncharacterized protein</fullName>
    </submittedName>
</protein>
<accession>A0A0F8CA89</accession>
<dbReference type="AlphaFoldDB" id="A0A0F8CA89"/>